<reference evidence="1" key="1">
    <citation type="submission" date="2013-12" db="EMBL/GenBank/DDBJ databases">
        <title>The Genome Sequence of Aphanomyces astaci APO3.</title>
        <authorList>
            <consortium name="The Broad Institute Genomics Platform"/>
            <person name="Russ C."/>
            <person name="Tyler B."/>
            <person name="van West P."/>
            <person name="Dieguez-Uribeondo J."/>
            <person name="Young S.K."/>
            <person name="Zeng Q."/>
            <person name="Gargeya S."/>
            <person name="Fitzgerald M."/>
            <person name="Abouelleil A."/>
            <person name="Alvarado L."/>
            <person name="Chapman S.B."/>
            <person name="Gainer-Dewar J."/>
            <person name="Goldberg J."/>
            <person name="Griggs A."/>
            <person name="Gujja S."/>
            <person name="Hansen M."/>
            <person name="Howarth C."/>
            <person name="Imamovic A."/>
            <person name="Ireland A."/>
            <person name="Larimer J."/>
            <person name="McCowan C."/>
            <person name="Murphy C."/>
            <person name="Pearson M."/>
            <person name="Poon T.W."/>
            <person name="Priest M."/>
            <person name="Roberts A."/>
            <person name="Saif S."/>
            <person name="Shea T."/>
            <person name="Sykes S."/>
            <person name="Wortman J."/>
            <person name="Nusbaum C."/>
            <person name="Birren B."/>
        </authorList>
    </citation>
    <scope>NUCLEOTIDE SEQUENCE [LARGE SCALE GENOMIC DNA]</scope>
    <source>
        <strain evidence="1">APO3</strain>
    </source>
</reference>
<dbReference type="RefSeq" id="XP_009831090.1">
    <property type="nucleotide sequence ID" value="XM_009832788.1"/>
</dbReference>
<accession>W4GJQ3</accession>
<organism evidence="1">
    <name type="scientific">Aphanomyces astaci</name>
    <name type="common">Crayfish plague agent</name>
    <dbReference type="NCBI Taxonomy" id="112090"/>
    <lineage>
        <taxon>Eukaryota</taxon>
        <taxon>Sar</taxon>
        <taxon>Stramenopiles</taxon>
        <taxon>Oomycota</taxon>
        <taxon>Saprolegniomycetes</taxon>
        <taxon>Saprolegniales</taxon>
        <taxon>Verrucalvaceae</taxon>
        <taxon>Aphanomyces</taxon>
    </lineage>
</organism>
<name>W4GJQ3_APHAT</name>
<evidence type="ECO:0000313" key="1">
    <source>
        <dbReference type="EMBL" id="ETV79249.1"/>
    </source>
</evidence>
<gene>
    <name evidence="1" type="ORF">H257_07313</name>
</gene>
<sequence length="64" mass="7276">MGLARLLADRARMVTTRPDLSFVLDGNKGWYALWPKKALDKFRHIGCPRTCTKSLWKAQSDIVA</sequence>
<dbReference type="GeneID" id="20809309"/>
<dbReference type="EMBL" id="KI913128">
    <property type="protein sequence ID" value="ETV79249.1"/>
    <property type="molecule type" value="Genomic_DNA"/>
</dbReference>
<protein>
    <submittedName>
        <fullName evidence="1">Uncharacterized protein</fullName>
    </submittedName>
</protein>
<dbReference type="AlphaFoldDB" id="W4GJQ3"/>
<proteinExistence type="predicted"/>
<dbReference type="VEuPathDB" id="FungiDB:H257_07313"/>